<dbReference type="AlphaFoldDB" id="J3L7M9"/>
<keyword evidence="4" id="KW-1185">Reference proteome</keyword>
<accession>J3L7M9</accession>
<keyword evidence="2" id="KW-0862">Zinc</keyword>
<dbReference type="SUPFAM" id="SSF57903">
    <property type="entry name" value="FYVE/PHD zinc finger"/>
    <property type="match status" value="1"/>
</dbReference>
<protein>
    <submittedName>
        <fullName evidence="3">Uncharacterized protein</fullName>
    </submittedName>
</protein>
<keyword evidence="1" id="KW-0863">Zinc-finger</keyword>
<sequence>MNTCNANPRRMARALGLAGKIAGRECLQENIPYVNVNSLWKCTEKSPLLHCSGCSRHVHPGCLTPPWTGILTDDWSCCTCNKLEGEENEQDAHVADFSQRVPDWSWNNCRSFGERLSPQAGLATEAVWECEELKRQGFLSIDRLQIYALSL</sequence>
<evidence type="ECO:0000313" key="4">
    <source>
        <dbReference type="Proteomes" id="UP000006038"/>
    </source>
</evidence>
<evidence type="ECO:0000256" key="1">
    <source>
        <dbReference type="ARBA" id="ARBA00022771"/>
    </source>
</evidence>
<dbReference type="EnsemblPlants" id="OB01G52350.1">
    <property type="protein sequence ID" value="OB01G52350.1"/>
    <property type="gene ID" value="OB01G52350"/>
</dbReference>
<dbReference type="InterPro" id="IPR011011">
    <property type="entry name" value="Znf_FYVE_PHD"/>
</dbReference>
<dbReference type="GO" id="GO:0008270">
    <property type="term" value="F:zinc ion binding"/>
    <property type="evidence" value="ECO:0007669"/>
    <property type="project" value="UniProtKB-KW"/>
</dbReference>
<organism evidence="3">
    <name type="scientific">Oryza brachyantha</name>
    <name type="common">malo sina</name>
    <dbReference type="NCBI Taxonomy" id="4533"/>
    <lineage>
        <taxon>Eukaryota</taxon>
        <taxon>Viridiplantae</taxon>
        <taxon>Streptophyta</taxon>
        <taxon>Embryophyta</taxon>
        <taxon>Tracheophyta</taxon>
        <taxon>Spermatophyta</taxon>
        <taxon>Magnoliopsida</taxon>
        <taxon>Liliopsida</taxon>
        <taxon>Poales</taxon>
        <taxon>Poaceae</taxon>
        <taxon>BOP clade</taxon>
        <taxon>Oryzoideae</taxon>
        <taxon>Oryzeae</taxon>
        <taxon>Oryzinae</taxon>
        <taxon>Oryza</taxon>
    </lineage>
</organism>
<evidence type="ECO:0000256" key="2">
    <source>
        <dbReference type="ARBA" id="ARBA00022833"/>
    </source>
</evidence>
<dbReference type="STRING" id="4533.J3L7M9"/>
<keyword evidence="1" id="KW-0479">Metal-binding</keyword>
<dbReference type="InterPro" id="IPR013083">
    <property type="entry name" value="Znf_RING/FYVE/PHD"/>
</dbReference>
<reference evidence="3" key="1">
    <citation type="journal article" date="2013" name="Nat. Commun.">
        <title>Whole-genome sequencing of Oryza brachyantha reveals mechanisms underlying Oryza genome evolution.</title>
        <authorList>
            <person name="Chen J."/>
            <person name="Huang Q."/>
            <person name="Gao D."/>
            <person name="Wang J."/>
            <person name="Lang Y."/>
            <person name="Liu T."/>
            <person name="Li B."/>
            <person name="Bai Z."/>
            <person name="Luis Goicoechea J."/>
            <person name="Liang C."/>
            <person name="Chen C."/>
            <person name="Zhang W."/>
            <person name="Sun S."/>
            <person name="Liao Y."/>
            <person name="Zhang X."/>
            <person name="Yang L."/>
            <person name="Song C."/>
            <person name="Wang M."/>
            <person name="Shi J."/>
            <person name="Liu G."/>
            <person name="Liu J."/>
            <person name="Zhou H."/>
            <person name="Zhou W."/>
            <person name="Yu Q."/>
            <person name="An N."/>
            <person name="Chen Y."/>
            <person name="Cai Q."/>
            <person name="Wang B."/>
            <person name="Liu B."/>
            <person name="Min J."/>
            <person name="Huang Y."/>
            <person name="Wu H."/>
            <person name="Li Z."/>
            <person name="Zhang Y."/>
            <person name="Yin Y."/>
            <person name="Song W."/>
            <person name="Jiang J."/>
            <person name="Jackson S.A."/>
            <person name="Wing R.A."/>
            <person name="Wang J."/>
            <person name="Chen M."/>
        </authorList>
    </citation>
    <scope>NUCLEOTIDE SEQUENCE [LARGE SCALE GENOMIC DNA]</scope>
    <source>
        <strain evidence="3">cv. IRGC 101232</strain>
    </source>
</reference>
<reference evidence="3" key="2">
    <citation type="submission" date="2013-04" db="UniProtKB">
        <authorList>
            <consortium name="EnsemblPlants"/>
        </authorList>
    </citation>
    <scope>IDENTIFICATION</scope>
</reference>
<dbReference type="Gene3D" id="3.30.40.10">
    <property type="entry name" value="Zinc/RING finger domain, C3HC4 (zinc finger)"/>
    <property type="match status" value="1"/>
</dbReference>
<dbReference type="HOGENOM" id="CLU_1734284_0_0_1"/>
<name>J3L7M9_ORYBR</name>
<dbReference type="Gramene" id="OB01G52350.1">
    <property type="protein sequence ID" value="OB01G52350.1"/>
    <property type="gene ID" value="OB01G52350"/>
</dbReference>
<evidence type="ECO:0000313" key="3">
    <source>
        <dbReference type="EnsemblPlants" id="OB01G52350.1"/>
    </source>
</evidence>
<proteinExistence type="predicted"/>
<dbReference type="Proteomes" id="UP000006038">
    <property type="component" value="Chromosome 1"/>
</dbReference>